<dbReference type="EMBL" id="BMGC01000003">
    <property type="protein sequence ID" value="GGB20760.1"/>
    <property type="molecule type" value="Genomic_DNA"/>
</dbReference>
<evidence type="ECO:0000256" key="1">
    <source>
        <dbReference type="SAM" id="MobiDB-lite"/>
    </source>
</evidence>
<protein>
    <recommendedName>
        <fullName evidence="4">Heparin binding hemagglutinin HbhA</fullName>
    </recommendedName>
</protein>
<proteinExistence type="predicted"/>
<evidence type="ECO:0000313" key="3">
    <source>
        <dbReference type="Proteomes" id="UP000621454"/>
    </source>
</evidence>
<accession>A0A916SYU9</accession>
<reference evidence="2" key="1">
    <citation type="journal article" date="2014" name="Int. J. Syst. Evol. Microbiol.">
        <title>Complete genome sequence of Corynebacterium casei LMG S-19264T (=DSM 44701T), isolated from a smear-ripened cheese.</title>
        <authorList>
            <consortium name="US DOE Joint Genome Institute (JGI-PGF)"/>
            <person name="Walter F."/>
            <person name="Albersmeier A."/>
            <person name="Kalinowski J."/>
            <person name="Ruckert C."/>
        </authorList>
    </citation>
    <scope>NUCLEOTIDE SEQUENCE</scope>
    <source>
        <strain evidence="2">CGMCC 1.12827</strain>
    </source>
</reference>
<organism evidence="2 3">
    <name type="scientific">Gordonia jinhuaensis</name>
    <dbReference type="NCBI Taxonomy" id="1517702"/>
    <lineage>
        <taxon>Bacteria</taxon>
        <taxon>Bacillati</taxon>
        <taxon>Actinomycetota</taxon>
        <taxon>Actinomycetes</taxon>
        <taxon>Mycobacteriales</taxon>
        <taxon>Gordoniaceae</taxon>
        <taxon>Gordonia</taxon>
    </lineage>
</organism>
<sequence length="263" mass="27472">MTNTDRIANPIYAAVGAGDLALSQVAGVLSTLRTRTESATEAASARLGETKSRIESLPEEVPAGIEELRTKLSPEEMKKVADAYLQVATSIYNALAERGEDALERFRAQPAFQEQLSRAEKAYNDVVDLTEDTLGTVSSQTRAVGERAAKLATRAAARSEEISNDLLEAGADAEEKANEAASKIAGAAGAVEGKARTAKDSPAKKMAAAHTTTTNGTAKTTRTSTTKSTPTKSTTTKSTTAKTTPAKSATKSTGAKDTTSTEE</sequence>
<gene>
    <name evidence="2" type="ORF">GCM10011489_06120</name>
</gene>
<comment type="caution">
    <text evidence="2">The sequence shown here is derived from an EMBL/GenBank/DDBJ whole genome shotgun (WGS) entry which is preliminary data.</text>
</comment>
<keyword evidence="3" id="KW-1185">Reference proteome</keyword>
<reference evidence="2" key="2">
    <citation type="submission" date="2020-09" db="EMBL/GenBank/DDBJ databases">
        <authorList>
            <person name="Sun Q."/>
            <person name="Zhou Y."/>
        </authorList>
    </citation>
    <scope>NUCLEOTIDE SEQUENCE</scope>
    <source>
        <strain evidence="2">CGMCC 1.12827</strain>
    </source>
</reference>
<feature type="compositionally biased region" description="Basic and acidic residues" evidence="1">
    <location>
        <begin position="193"/>
        <end position="203"/>
    </location>
</feature>
<feature type="region of interest" description="Disordered" evidence="1">
    <location>
        <begin position="188"/>
        <end position="263"/>
    </location>
</feature>
<evidence type="ECO:0000313" key="2">
    <source>
        <dbReference type="EMBL" id="GGB20760.1"/>
    </source>
</evidence>
<evidence type="ECO:0008006" key="4">
    <source>
        <dbReference type="Google" id="ProtNLM"/>
    </source>
</evidence>
<feature type="compositionally biased region" description="Low complexity" evidence="1">
    <location>
        <begin position="204"/>
        <end position="263"/>
    </location>
</feature>
<name>A0A916SYU9_9ACTN</name>
<dbReference type="AlphaFoldDB" id="A0A916SYU9"/>
<dbReference type="Proteomes" id="UP000621454">
    <property type="component" value="Unassembled WGS sequence"/>
</dbReference>
<dbReference type="RefSeq" id="WP_188585115.1">
    <property type="nucleotide sequence ID" value="NZ_BMGC01000003.1"/>
</dbReference>